<dbReference type="SUPFAM" id="SSF54637">
    <property type="entry name" value="Thioesterase/thiol ester dehydrase-isomerase"/>
    <property type="match status" value="1"/>
</dbReference>
<organism evidence="1 2">
    <name type="scientific">Agitococcus lubricus</name>
    <dbReference type="NCBI Taxonomy" id="1077255"/>
    <lineage>
        <taxon>Bacteria</taxon>
        <taxon>Pseudomonadati</taxon>
        <taxon>Pseudomonadota</taxon>
        <taxon>Gammaproteobacteria</taxon>
        <taxon>Moraxellales</taxon>
        <taxon>Moraxellaceae</taxon>
        <taxon>Agitococcus</taxon>
    </lineage>
</organism>
<keyword evidence="1" id="KW-0378">Hydrolase</keyword>
<protein>
    <submittedName>
        <fullName evidence="1">Acyl-CoA thioester hydrolase</fullName>
    </submittedName>
</protein>
<proteinExistence type="predicted"/>
<evidence type="ECO:0000313" key="2">
    <source>
        <dbReference type="Proteomes" id="UP000244223"/>
    </source>
</evidence>
<dbReference type="PANTHER" id="PTHR31793">
    <property type="entry name" value="4-HYDROXYBENZOYL-COA THIOESTERASE FAMILY MEMBER"/>
    <property type="match status" value="1"/>
</dbReference>
<evidence type="ECO:0000313" key="1">
    <source>
        <dbReference type="EMBL" id="PTQ91070.1"/>
    </source>
</evidence>
<dbReference type="GO" id="GO:0047617">
    <property type="term" value="F:fatty acyl-CoA hydrolase activity"/>
    <property type="evidence" value="ECO:0007669"/>
    <property type="project" value="TreeGrafter"/>
</dbReference>
<sequence>MTIANLNAFPIVQPQTVVWGEMDAFGHVNNVAYYRYFESVRISYLQAIGALDQLTEMNPVVAANSCRYLKSVSYPDELELGARVVELRSSGFRMEYALMSRSLKCLVATGEAIVVMVDKEGKKMALPEEFRQTIINLEQTVGNDLAVDENNPHKQPETLLGKALSKINPLREK</sequence>
<dbReference type="InterPro" id="IPR029069">
    <property type="entry name" value="HotDog_dom_sf"/>
</dbReference>
<gene>
    <name evidence="1" type="ORF">C8N29_101142</name>
</gene>
<dbReference type="Gene3D" id="3.10.129.10">
    <property type="entry name" value="Hotdog Thioesterase"/>
    <property type="match status" value="1"/>
</dbReference>
<name>A0A2T5J387_9GAMM</name>
<dbReference type="InterPro" id="IPR050563">
    <property type="entry name" value="4-hydroxybenzoyl-CoA_TE"/>
</dbReference>
<dbReference type="PANTHER" id="PTHR31793:SF40">
    <property type="entry name" value="ACYL-COA THIOESTER HYDROLASE, YBGC_YBAW FAMILY"/>
    <property type="match status" value="1"/>
</dbReference>
<dbReference type="Pfam" id="PF13279">
    <property type="entry name" value="4HBT_2"/>
    <property type="match status" value="1"/>
</dbReference>
<keyword evidence="2" id="KW-1185">Reference proteome</keyword>
<dbReference type="Proteomes" id="UP000244223">
    <property type="component" value="Unassembled WGS sequence"/>
</dbReference>
<reference evidence="1 2" key="1">
    <citation type="submission" date="2018-04" db="EMBL/GenBank/DDBJ databases">
        <title>Genomic Encyclopedia of Archaeal and Bacterial Type Strains, Phase II (KMG-II): from individual species to whole genera.</title>
        <authorList>
            <person name="Goeker M."/>
        </authorList>
    </citation>
    <scope>NUCLEOTIDE SEQUENCE [LARGE SCALE GENOMIC DNA]</scope>
    <source>
        <strain evidence="1 2">DSM 5822</strain>
    </source>
</reference>
<comment type="caution">
    <text evidence="1">The sequence shown here is derived from an EMBL/GenBank/DDBJ whole genome shotgun (WGS) entry which is preliminary data.</text>
</comment>
<accession>A0A2T5J387</accession>
<dbReference type="AlphaFoldDB" id="A0A2T5J387"/>
<dbReference type="CDD" id="cd00586">
    <property type="entry name" value="4HBT"/>
    <property type="match status" value="1"/>
</dbReference>
<dbReference type="EMBL" id="QAON01000001">
    <property type="protein sequence ID" value="PTQ91070.1"/>
    <property type="molecule type" value="Genomic_DNA"/>
</dbReference>